<dbReference type="EMBL" id="DROK01000259">
    <property type="protein sequence ID" value="HHI97926.1"/>
    <property type="molecule type" value="Genomic_DNA"/>
</dbReference>
<evidence type="ECO:0000313" key="4">
    <source>
        <dbReference type="EMBL" id="HHI97926.1"/>
    </source>
</evidence>
<gene>
    <name evidence="4" type="ORF">ENJ96_08760</name>
</gene>
<evidence type="ECO:0000256" key="3">
    <source>
        <dbReference type="RuleBase" id="RU003939"/>
    </source>
</evidence>
<dbReference type="Pfam" id="PF00216">
    <property type="entry name" value="Bac_DNA_binding"/>
    <property type="match status" value="1"/>
</dbReference>
<dbReference type="PANTHER" id="PTHR33175">
    <property type="entry name" value="DNA-BINDING PROTEIN HU"/>
    <property type="match status" value="1"/>
</dbReference>
<accession>A0A7V5P197</accession>
<reference evidence="4" key="1">
    <citation type="journal article" date="2020" name="mSystems">
        <title>Genome- and Community-Level Interaction Insights into Carbon Utilization and Element Cycling Functions of Hydrothermarchaeota in Hydrothermal Sediment.</title>
        <authorList>
            <person name="Zhou Z."/>
            <person name="Liu Y."/>
            <person name="Xu W."/>
            <person name="Pan J."/>
            <person name="Luo Z.H."/>
            <person name="Li M."/>
        </authorList>
    </citation>
    <scope>NUCLEOTIDE SEQUENCE [LARGE SCALE GENOMIC DNA]</scope>
    <source>
        <strain evidence="4">HyVt-533</strain>
    </source>
</reference>
<evidence type="ECO:0000256" key="1">
    <source>
        <dbReference type="ARBA" id="ARBA00010529"/>
    </source>
</evidence>
<comment type="similarity">
    <text evidence="1 3">Belongs to the bacterial histone-like protein family.</text>
</comment>
<dbReference type="Gene3D" id="4.10.520.10">
    <property type="entry name" value="IHF-like DNA-binding proteins"/>
    <property type="match status" value="1"/>
</dbReference>
<dbReference type="AlphaFoldDB" id="A0A7V5P197"/>
<keyword evidence="2 4" id="KW-0238">DNA-binding</keyword>
<dbReference type="InterPro" id="IPR010992">
    <property type="entry name" value="IHF-like_DNA-bd_dom_sf"/>
</dbReference>
<dbReference type="SUPFAM" id="SSF47729">
    <property type="entry name" value="IHF-like DNA-binding proteins"/>
    <property type="match status" value="1"/>
</dbReference>
<dbReference type="Proteomes" id="UP000886101">
    <property type="component" value="Unassembled WGS sequence"/>
</dbReference>
<dbReference type="SMART" id="SM00411">
    <property type="entry name" value="BHL"/>
    <property type="match status" value="1"/>
</dbReference>
<evidence type="ECO:0000256" key="2">
    <source>
        <dbReference type="ARBA" id="ARBA00023125"/>
    </source>
</evidence>
<dbReference type="GO" id="GO:0030527">
    <property type="term" value="F:structural constituent of chromatin"/>
    <property type="evidence" value="ECO:0007669"/>
    <property type="project" value="InterPro"/>
</dbReference>
<sequence>MRVGRKELVERTYRRVGRYYRKDPPGRFEVKLALETILSLVAEALWQGEPVTIRAFGSFKVVERGPRRWRDFKTGEIRKTSARKKVVFKASSKFLQELNF</sequence>
<proteinExistence type="inferred from homology"/>
<dbReference type="InterPro" id="IPR000119">
    <property type="entry name" value="Hist_DNA-bd"/>
</dbReference>
<dbReference type="PANTHER" id="PTHR33175:SF2">
    <property type="entry name" value="INTEGRATION HOST FACTOR SUBUNIT ALPHA"/>
    <property type="match status" value="1"/>
</dbReference>
<dbReference type="GO" id="GO:0003677">
    <property type="term" value="F:DNA binding"/>
    <property type="evidence" value="ECO:0007669"/>
    <property type="project" value="UniProtKB-KW"/>
</dbReference>
<protein>
    <submittedName>
        <fullName evidence="4">HU family DNA-binding protein</fullName>
    </submittedName>
</protein>
<comment type="caution">
    <text evidence="4">The sequence shown here is derived from an EMBL/GenBank/DDBJ whole genome shotgun (WGS) entry which is preliminary data.</text>
</comment>
<organism evidence="4">
    <name type="scientific">Thermodesulfatator atlanticus</name>
    <dbReference type="NCBI Taxonomy" id="501497"/>
    <lineage>
        <taxon>Bacteria</taxon>
        <taxon>Pseudomonadati</taxon>
        <taxon>Thermodesulfobacteriota</taxon>
        <taxon>Thermodesulfobacteria</taxon>
        <taxon>Thermodesulfobacteriales</taxon>
        <taxon>Thermodesulfatatoraceae</taxon>
        <taxon>Thermodesulfatator</taxon>
    </lineage>
</organism>
<name>A0A7V5P197_9BACT</name>
<dbReference type="GO" id="GO:0005829">
    <property type="term" value="C:cytosol"/>
    <property type="evidence" value="ECO:0007669"/>
    <property type="project" value="TreeGrafter"/>
</dbReference>